<keyword evidence="1" id="KW-0812">Transmembrane</keyword>
<feature type="transmembrane region" description="Helical" evidence="1">
    <location>
        <begin position="180"/>
        <end position="200"/>
    </location>
</feature>
<sequence>MFVSEYMWRTTAACEHFMLFIIVMTIVDLSKTLTSLMLEAQQRVERYGTTDVITVETINGWLELYQELYIISLTSTIVQYICLVYYFICFNIPKTREQLKYHEYFRVWFIVISYLLVMILPIMAIQMASNQWAKCRRVMARLHNTMIDDIDAANRKMIKQFICVIKKHPLQIRFMSKVPLGIFLLPAIITLVVNNVIIMLQFNHLWFIVIVYTIVMILPIVAAQMASDQWAKCQRVMARLHNSMIDDAGTAERKMIKQFIRVIKKHPLQIRFISKVPVGIFFLPAILTVVVNNVIILLQFNHGSKHAKMIFNGKK</sequence>
<name>A0A835G612_SPOEX</name>
<evidence type="ECO:0008006" key="4">
    <source>
        <dbReference type="Google" id="ProtNLM"/>
    </source>
</evidence>
<evidence type="ECO:0000313" key="3">
    <source>
        <dbReference type="Proteomes" id="UP000648187"/>
    </source>
</evidence>
<dbReference type="AlphaFoldDB" id="A0A835G612"/>
<feature type="transmembrane region" description="Helical" evidence="1">
    <location>
        <begin position="108"/>
        <end position="129"/>
    </location>
</feature>
<evidence type="ECO:0000256" key="1">
    <source>
        <dbReference type="SAM" id="Phobius"/>
    </source>
</evidence>
<keyword evidence="3" id="KW-1185">Reference proteome</keyword>
<keyword evidence="1" id="KW-1133">Transmembrane helix</keyword>
<feature type="transmembrane region" description="Helical" evidence="1">
    <location>
        <begin position="206"/>
        <end position="227"/>
    </location>
</feature>
<feature type="transmembrane region" description="Helical" evidence="1">
    <location>
        <begin position="68"/>
        <end position="88"/>
    </location>
</feature>
<proteinExistence type="predicted"/>
<comment type="caution">
    <text evidence="2">The sequence shown here is derived from an EMBL/GenBank/DDBJ whole genome shotgun (WGS) entry which is preliminary data.</text>
</comment>
<gene>
    <name evidence="2" type="ORF">HW555_013232</name>
</gene>
<accession>A0A835G612</accession>
<feature type="transmembrane region" description="Helical" evidence="1">
    <location>
        <begin position="278"/>
        <end position="300"/>
    </location>
</feature>
<evidence type="ECO:0000313" key="2">
    <source>
        <dbReference type="EMBL" id="KAF9406374.1"/>
    </source>
</evidence>
<dbReference type="EMBL" id="JACKWZ010000602">
    <property type="protein sequence ID" value="KAF9406374.1"/>
    <property type="molecule type" value="Genomic_DNA"/>
</dbReference>
<reference evidence="2" key="1">
    <citation type="submission" date="2020-08" db="EMBL/GenBank/DDBJ databases">
        <title>Spodoptera exigua strain:BAW_Kor-Di-RS1 Genome sequencing and assembly.</title>
        <authorList>
            <person name="Kim J."/>
            <person name="Nam H.Y."/>
            <person name="Kwon M."/>
            <person name="Choi J.H."/>
            <person name="Cho S.R."/>
            <person name="Kim G.-H."/>
        </authorList>
    </citation>
    <scope>NUCLEOTIDE SEQUENCE</scope>
    <source>
        <strain evidence="2">BAW_Kor-Di-RS1</strain>
        <tissue evidence="2">Whole-body</tissue>
    </source>
</reference>
<feature type="transmembrane region" description="Helical" evidence="1">
    <location>
        <begin position="6"/>
        <end position="27"/>
    </location>
</feature>
<keyword evidence="1" id="KW-0472">Membrane</keyword>
<protein>
    <recommendedName>
        <fullName evidence="4">Gustatory receptor</fullName>
    </recommendedName>
</protein>
<organism evidence="2 3">
    <name type="scientific">Spodoptera exigua</name>
    <name type="common">Beet armyworm</name>
    <name type="synonym">Noctua fulgens</name>
    <dbReference type="NCBI Taxonomy" id="7107"/>
    <lineage>
        <taxon>Eukaryota</taxon>
        <taxon>Metazoa</taxon>
        <taxon>Ecdysozoa</taxon>
        <taxon>Arthropoda</taxon>
        <taxon>Hexapoda</taxon>
        <taxon>Insecta</taxon>
        <taxon>Pterygota</taxon>
        <taxon>Neoptera</taxon>
        <taxon>Endopterygota</taxon>
        <taxon>Lepidoptera</taxon>
        <taxon>Glossata</taxon>
        <taxon>Ditrysia</taxon>
        <taxon>Noctuoidea</taxon>
        <taxon>Noctuidae</taxon>
        <taxon>Amphipyrinae</taxon>
        <taxon>Spodoptera</taxon>
    </lineage>
</organism>
<dbReference type="Proteomes" id="UP000648187">
    <property type="component" value="Unassembled WGS sequence"/>
</dbReference>